<evidence type="ECO:0000256" key="1">
    <source>
        <dbReference type="ARBA" id="ARBA00004514"/>
    </source>
</evidence>
<evidence type="ECO:0000256" key="3">
    <source>
        <dbReference type="ARBA" id="ARBA00022448"/>
    </source>
</evidence>
<protein>
    <submittedName>
        <fullName evidence="5">5144_t:CDS:1</fullName>
    </submittedName>
</protein>
<evidence type="ECO:0000256" key="4">
    <source>
        <dbReference type="ARBA" id="ARBA00022490"/>
    </source>
</evidence>
<reference evidence="5" key="1">
    <citation type="submission" date="2021-06" db="EMBL/GenBank/DDBJ databases">
        <authorList>
            <person name="Kallberg Y."/>
            <person name="Tangrot J."/>
            <person name="Rosling A."/>
        </authorList>
    </citation>
    <scope>NUCLEOTIDE SEQUENCE</scope>
    <source>
        <strain evidence="5">MT106</strain>
    </source>
</reference>
<comment type="similarity">
    <text evidence="2">Belongs to the GET4 family.</text>
</comment>
<dbReference type="InterPro" id="IPR011990">
    <property type="entry name" value="TPR-like_helical_dom_sf"/>
</dbReference>
<dbReference type="GO" id="GO:0045048">
    <property type="term" value="P:protein insertion into ER membrane"/>
    <property type="evidence" value="ECO:0007669"/>
    <property type="project" value="InterPro"/>
</dbReference>
<comment type="subcellular location">
    <subcellularLocation>
        <location evidence="1">Cytoplasm</location>
        <location evidence="1">Cytosol</location>
    </subcellularLocation>
</comment>
<dbReference type="Proteomes" id="UP000789831">
    <property type="component" value="Unassembled WGS sequence"/>
</dbReference>
<dbReference type="OrthoDB" id="10252405at2759"/>
<dbReference type="AlphaFoldDB" id="A0A9N9AAB3"/>
<dbReference type="Pfam" id="PF04190">
    <property type="entry name" value="GET4"/>
    <property type="match status" value="1"/>
</dbReference>
<evidence type="ECO:0000256" key="2">
    <source>
        <dbReference type="ARBA" id="ARBA00005351"/>
    </source>
</evidence>
<evidence type="ECO:0000313" key="5">
    <source>
        <dbReference type="EMBL" id="CAG8522102.1"/>
    </source>
</evidence>
<evidence type="ECO:0000313" key="6">
    <source>
        <dbReference type="Proteomes" id="UP000789831"/>
    </source>
</evidence>
<dbReference type="PANTHER" id="PTHR12875:SF0">
    <property type="entry name" value="GOLGI TO ER TRAFFIC PROTEIN 4 HOMOLOG"/>
    <property type="match status" value="1"/>
</dbReference>
<dbReference type="PANTHER" id="PTHR12875">
    <property type="entry name" value="GOLGI TO ER TRAFFIC PROTEIN 4 HOMOLOG"/>
    <property type="match status" value="1"/>
</dbReference>
<dbReference type="InterPro" id="IPR007317">
    <property type="entry name" value="GET4"/>
</dbReference>
<dbReference type="FunFam" id="1.25.40.10:FF:000060">
    <property type="entry name" value="Golgi to ER traffic protein 4 homolog"/>
    <property type="match status" value="1"/>
</dbReference>
<proteinExistence type="inferred from homology"/>
<dbReference type="Gene3D" id="1.25.40.10">
    <property type="entry name" value="Tetratricopeptide repeat domain"/>
    <property type="match status" value="1"/>
</dbReference>
<comment type="caution">
    <text evidence="5">The sequence shown here is derived from an EMBL/GenBank/DDBJ whole genome shotgun (WGS) entry which is preliminary data.</text>
</comment>
<dbReference type="EMBL" id="CAJVPL010000696">
    <property type="protein sequence ID" value="CAG8522102.1"/>
    <property type="molecule type" value="Genomic_DNA"/>
</dbReference>
<keyword evidence="3" id="KW-0813">Transport</keyword>
<dbReference type="GO" id="GO:0005829">
    <property type="term" value="C:cytosol"/>
    <property type="evidence" value="ECO:0007669"/>
    <property type="project" value="UniProtKB-SubCell"/>
</dbReference>
<keyword evidence="4" id="KW-0963">Cytoplasm</keyword>
<accession>A0A9N9AAB3</accession>
<sequence length="310" mass="35219">MASTKGTDKVLEKIQESLDNKNYYEAHQMYRTVCRRLIKQKQHSKAIDILYSGARSLLEHKQSGSGTDLSLYLIDAYLTEELSVNDESRDRIINLLELFPHDEPGRKRFIDAAINWSIKFGDSPAGDPALHHYVAELLWKDKMYQEAESHFLAGTSASSRSYGKMLAEWSSQDDPSKRGAYLARAVLHIRDAKIAFDSFVAELASKNQDIITDTASYRPTPNGDSVEIIIYANAPLINFLQLLILMVQRDAADLFVVLRNKYKNDLAIEPSFEDLLNRIGEVFFNIKVQRPQQLSFLQDLMSSFFSQPGS</sequence>
<name>A0A9N9AAB3_9GLOM</name>
<gene>
    <name evidence="5" type="ORF">AGERDE_LOCUS5289</name>
</gene>
<organism evidence="5 6">
    <name type="scientific">Ambispora gerdemannii</name>
    <dbReference type="NCBI Taxonomy" id="144530"/>
    <lineage>
        <taxon>Eukaryota</taxon>
        <taxon>Fungi</taxon>
        <taxon>Fungi incertae sedis</taxon>
        <taxon>Mucoromycota</taxon>
        <taxon>Glomeromycotina</taxon>
        <taxon>Glomeromycetes</taxon>
        <taxon>Archaeosporales</taxon>
        <taxon>Ambisporaceae</taxon>
        <taxon>Ambispora</taxon>
    </lineage>
</organism>
<keyword evidence="6" id="KW-1185">Reference proteome</keyword>